<keyword evidence="3" id="KW-1185">Reference proteome</keyword>
<dbReference type="RefSeq" id="WP_138127554.1">
    <property type="nucleotide sequence ID" value="NZ_SWLG01000010.1"/>
</dbReference>
<name>A0A5R9F1I7_9BACL</name>
<keyword evidence="1" id="KW-0812">Transmembrane</keyword>
<feature type="transmembrane region" description="Helical" evidence="1">
    <location>
        <begin position="126"/>
        <end position="147"/>
    </location>
</feature>
<organism evidence="2 3">
    <name type="scientific">Exobacillus caeni</name>
    <dbReference type="NCBI Taxonomy" id="2574798"/>
    <lineage>
        <taxon>Bacteria</taxon>
        <taxon>Bacillati</taxon>
        <taxon>Bacillota</taxon>
        <taxon>Bacilli</taxon>
        <taxon>Bacillales</taxon>
        <taxon>Guptibacillaceae</taxon>
        <taxon>Exobacillus</taxon>
    </lineage>
</organism>
<reference evidence="2 3" key="1">
    <citation type="submission" date="2019-04" db="EMBL/GenBank/DDBJ databases">
        <title>Bacillus caeni sp. nov., a bacterium isolated from mangrove sediment.</title>
        <authorList>
            <person name="Huang H."/>
            <person name="Mo K."/>
            <person name="Hu Y."/>
        </authorList>
    </citation>
    <scope>NUCLEOTIDE SEQUENCE [LARGE SCALE GENOMIC DNA]</scope>
    <source>
        <strain evidence="2 3">HB172195</strain>
    </source>
</reference>
<dbReference type="Proteomes" id="UP000308230">
    <property type="component" value="Unassembled WGS sequence"/>
</dbReference>
<evidence type="ECO:0000256" key="1">
    <source>
        <dbReference type="SAM" id="Phobius"/>
    </source>
</evidence>
<feature type="transmembrane region" description="Helical" evidence="1">
    <location>
        <begin position="100"/>
        <end position="119"/>
    </location>
</feature>
<proteinExistence type="predicted"/>
<evidence type="ECO:0000313" key="2">
    <source>
        <dbReference type="EMBL" id="TLS36519.1"/>
    </source>
</evidence>
<sequence>MNFMVYTAEWNDVLKLRLKLKETNLDYWLHHNLFSFSWWFLLITMILFLILWWLLLDKSRMMEILLYGFLVTTLVILLDIIGVSYVLWGYPNMLTPLIPPILAIDIGHLPFIYMIIYQYSSSRKSFFILMVITSFFLAFIFEPLAAWLRIYELNNWRHIYSFPIYFVIGVLCKWFISKIKKLES</sequence>
<dbReference type="InterPro" id="IPR048147">
    <property type="entry name" value="CBO0543-like"/>
</dbReference>
<dbReference type="NCBIfam" id="NF041644">
    <property type="entry name" value="CBO0543_fam"/>
    <property type="match status" value="1"/>
</dbReference>
<protein>
    <submittedName>
        <fullName evidence="2">Uncharacterized protein</fullName>
    </submittedName>
</protein>
<evidence type="ECO:0000313" key="3">
    <source>
        <dbReference type="Proteomes" id="UP000308230"/>
    </source>
</evidence>
<gene>
    <name evidence="2" type="ORF">FCL54_15000</name>
</gene>
<dbReference type="EMBL" id="SWLG01000010">
    <property type="protein sequence ID" value="TLS36519.1"/>
    <property type="molecule type" value="Genomic_DNA"/>
</dbReference>
<dbReference type="AlphaFoldDB" id="A0A5R9F1I7"/>
<feature type="transmembrane region" description="Helical" evidence="1">
    <location>
        <begin position="64"/>
        <end position="88"/>
    </location>
</feature>
<accession>A0A5R9F1I7</accession>
<feature type="transmembrane region" description="Helical" evidence="1">
    <location>
        <begin position="36"/>
        <end position="55"/>
    </location>
</feature>
<comment type="caution">
    <text evidence="2">The sequence shown here is derived from an EMBL/GenBank/DDBJ whole genome shotgun (WGS) entry which is preliminary data.</text>
</comment>
<keyword evidence="1" id="KW-1133">Transmembrane helix</keyword>
<feature type="transmembrane region" description="Helical" evidence="1">
    <location>
        <begin position="159"/>
        <end position="176"/>
    </location>
</feature>
<dbReference type="OrthoDB" id="1679483at2"/>
<keyword evidence="1" id="KW-0472">Membrane</keyword>